<dbReference type="OrthoDB" id="5431326at2"/>
<dbReference type="Proteomes" id="UP000005870">
    <property type="component" value="Chromosome"/>
</dbReference>
<comment type="catalytic activity">
    <reaction evidence="2">
        <text>2 superoxide + 2 H(+) = H2O2 + O2</text>
        <dbReference type="Rhea" id="RHEA:20696"/>
        <dbReference type="ChEBI" id="CHEBI:15378"/>
        <dbReference type="ChEBI" id="CHEBI:15379"/>
        <dbReference type="ChEBI" id="CHEBI:16240"/>
        <dbReference type="ChEBI" id="CHEBI:18421"/>
        <dbReference type="EC" id="1.15.1.1"/>
    </reaction>
</comment>
<feature type="compositionally biased region" description="Low complexity" evidence="3">
    <location>
        <begin position="32"/>
        <end position="53"/>
    </location>
</feature>
<proteinExistence type="inferred from homology"/>
<dbReference type="EC" id="1.15.1.1" evidence="2"/>
<organism evidence="6 7">
    <name type="scientific">Pseudoxanthomonas spadix (strain BD-a59)</name>
    <dbReference type="NCBI Taxonomy" id="1045855"/>
    <lineage>
        <taxon>Bacteria</taxon>
        <taxon>Pseudomonadati</taxon>
        <taxon>Pseudomonadota</taxon>
        <taxon>Gammaproteobacteria</taxon>
        <taxon>Lysobacterales</taxon>
        <taxon>Lysobacteraceae</taxon>
        <taxon>Pseudoxanthomonas</taxon>
    </lineage>
</organism>
<keyword evidence="2" id="KW-0560">Oxidoreductase</keyword>
<dbReference type="RefSeq" id="WP_014159247.1">
    <property type="nucleotide sequence ID" value="NC_016147.2"/>
</dbReference>
<dbReference type="GO" id="GO:0005507">
    <property type="term" value="F:copper ion binding"/>
    <property type="evidence" value="ECO:0007669"/>
    <property type="project" value="InterPro"/>
</dbReference>
<dbReference type="PRINTS" id="PR00068">
    <property type="entry name" value="CUZNDISMTASE"/>
</dbReference>
<evidence type="ECO:0000256" key="4">
    <source>
        <dbReference type="SAM" id="SignalP"/>
    </source>
</evidence>
<feature type="domain" description="Superoxide dismutase copper/zinc binding" evidence="5">
    <location>
        <begin position="75"/>
        <end position="206"/>
    </location>
</feature>
<keyword evidence="2" id="KW-0479">Metal-binding</keyword>
<dbReference type="InterPro" id="IPR001424">
    <property type="entry name" value="SOD_Cu_Zn_dom"/>
</dbReference>
<keyword evidence="4" id="KW-0732">Signal</keyword>
<evidence type="ECO:0000313" key="7">
    <source>
        <dbReference type="Proteomes" id="UP000005870"/>
    </source>
</evidence>
<dbReference type="STRING" id="1045855.DSC_02080"/>
<dbReference type="EMBL" id="CP003093">
    <property type="protein sequence ID" value="AER55069.1"/>
    <property type="molecule type" value="Genomic_DNA"/>
</dbReference>
<dbReference type="PROSITE" id="PS00087">
    <property type="entry name" value="SOD_CU_ZN_1"/>
    <property type="match status" value="1"/>
</dbReference>
<reference evidence="6 7" key="1">
    <citation type="journal article" date="2012" name="J. Bacteriol.">
        <title>Complete Genome Sequence of the BTEX-Degrading Bacterium Pseudoxanthomonas spadix BD-a59.</title>
        <authorList>
            <person name="Lee S.H."/>
            <person name="Jin H.M."/>
            <person name="Lee H.J."/>
            <person name="Kim J.M."/>
            <person name="Jeon C.O."/>
        </authorList>
    </citation>
    <scope>NUCLEOTIDE SEQUENCE [LARGE SCALE GENOMIC DNA]</scope>
    <source>
        <strain evidence="6 7">BD-a59</strain>
    </source>
</reference>
<dbReference type="InterPro" id="IPR036423">
    <property type="entry name" value="SOD-like_Cu/Zn_dom_sf"/>
</dbReference>
<accession>G7UUZ0</accession>
<dbReference type="CDD" id="cd00305">
    <property type="entry name" value="Cu-Zn_Superoxide_Dismutase"/>
    <property type="match status" value="1"/>
</dbReference>
<feature type="signal peptide" evidence="4">
    <location>
        <begin position="1"/>
        <end position="20"/>
    </location>
</feature>
<dbReference type="GO" id="GO:0004784">
    <property type="term" value="F:superoxide dismutase activity"/>
    <property type="evidence" value="ECO:0007669"/>
    <property type="project" value="UniProtKB-EC"/>
</dbReference>
<evidence type="ECO:0000313" key="6">
    <source>
        <dbReference type="EMBL" id="AER55069.1"/>
    </source>
</evidence>
<sequence>MRLTCSLLCTATLLALTACSKPESNEAPEAVTEPVASTPASAPATSAPASSAPATSEAAMAMAKATLKPTAGNTVAGELSFTAVDGGVRVTGTLSGLSPGEHGFHIHEKGDCSAPDGTSAGGHFNPDGVDHGQVTADPHHAGDSNNLTASADGNVTVDQMLSANVDIGKGDKYDIVGKAVIVHEKADDYKTQPTGDAGGRLACGVIEAAPAM</sequence>
<dbReference type="Gene3D" id="2.60.40.200">
    <property type="entry name" value="Superoxide dismutase, copper/zinc binding domain"/>
    <property type="match status" value="1"/>
</dbReference>
<protein>
    <recommendedName>
        <fullName evidence="2">Superoxide dismutase [Cu-Zn]</fullName>
        <ecNumber evidence="2">1.15.1.1</ecNumber>
    </recommendedName>
</protein>
<dbReference type="InterPro" id="IPR024134">
    <property type="entry name" value="SOD_Cu/Zn_/chaperone"/>
</dbReference>
<dbReference type="SUPFAM" id="SSF49329">
    <property type="entry name" value="Cu,Zn superoxide dismutase-like"/>
    <property type="match status" value="1"/>
</dbReference>
<feature type="chain" id="PRO_5003504381" description="Superoxide dismutase [Cu-Zn]" evidence="4">
    <location>
        <begin position="21"/>
        <end position="212"/>
    </location>
</feature>
<keyword evidence="2" id="KW-0186">Copper</keyword>
<dbReference type="Pfam" id="PF00080">
    <property type="entry name" value="Sod_Cu"/>
    <property type="match status" value="1"/>
</dbReference>
<dbReference type="InterPro" id="IPR018152">
    <property type="entry name" value="SOD_Cu/Zn_BS"/>
</dbReference>
<dbReference type="eggNOG" id="COG2032">
    <property type="taxonomic scope" value="Bacteria"/>
</dbReference>
<dbReference type="PROSITE" id="PS51257">
    <property type="entry name" value="PROKAR_LIPOPROTEIN"/>
    <property type="match status" value="1"/>
</dbReference>
<dbReference type="AlphaFoldDB" id="G7UUZ0"/>
<feature type="region of interest" description="Disordered" evidence="3">
    <location>
        <begin position="115"/>
        <end position="143"/>
    </location>
</feature>
<evidence type="ECO:0000256" key="3">
    <source>
        <dbReference type="SAM" id="MobiDB-lite"/>
    </source>
</evidence>
<evidence type="ECO:0000256" key="2">
    <source>
        <dbReference type="RuleBase" id="RU000393"/>
    </source>
</evidence>
<dbReference type="PROSITE" id="PS00332">
    <property type="entry name" value="SOD_CU_ZN_2"/>
    <property type="match status" value="1"/>
</dbReference>
<gene>
    <name evidence="6" type="ordered locus">DSC_02080</name>
</gene>
<comment type="cofactor">
    <cofactor evidence="2">
        <name>Cu cation</name>
        <dbReference type="ChEBI" id="CHEBI:23378"/>
    </cofactor>
    <text evidence="2">Binds 1 copper ion per subunit.</text>
</comment>
<name>G7UUZ0_PSEUP</name>
<evidence type="ECO:0000259" key="5">
    <source>
        <dbReference type="Pfam" id="PF00080"/>
    </source>
</evidence>
<keyword evidence="7" id="KW-1185">Reference proteome</keyword>
<comment type="similarity">
    <text evidence="1 2">Belongs to the Cu-Zn superoxide dismutase family.</text>
</comment>
<dbReference type="HOGENOM" id="CLU_056632_8_2_6"/>
<comment type="function">
    <text evidence="2">Destroys radicals which are normally produced within the cells and which are toxic to biological systems.</text>
</comment>
<feature type="region of interest" description="Disordered" evidence="3">
    <location>
        <begin position="29"/>
        <end position="53"/>
    </location>
</feature>
<dbReference type="KEGG" id="psd:DSC_02080"/>
<comment type="cofactor">
    <cofactor evidence="2">
        <name>Zn(2+)</name>
        <dbReference type="ChEBI" id="CHEBI:29105"/>
    </cofactor>
    <text evidence="2">Binds 1 zinc ion per subunit.</text>
</comment>
<evidence type="ECO:0000256" key="1">
    <source>
        <dbReference type="ARBA" id="ARBA00010457"/>
    </source>
</evidence>
<keyword evidence="2" id="KW-0862">Zinc</keyword>
<dbReference type="PANTHER" id="PTHR10003">
    <property type="entry name" value="SUPEROXIDE DISMUTASE CU-ZN -RELATED"/>
    <property type="match status" value="1"/>
</dbReference>